<proteinExistence type="predicted"/>
<evidence type="ECO:0000313" key="2">
    <source>
        <dbReference type="Proteomes" id="UP001605036"/>
    </source>
</evidence>
<name>A0ABD1Y3M5_9MARC</name>
<dbReference type="EMBL" id="JBHFFA010000006">
    <property type="protein sequence ID" value="KAL2621360.1"/>
    <property type="molecule type" value="Genomic_DNA"/>
</dbReference>
<dbReference type="AlphaFoldDB" id="A0ABD1Y3M5"/>
<keyword evidence="2" id="KW-1185">Reference proteome</keyword>
<organism evidence="1 2">
    <name type="scientific">Riccia fluitans</name>
    <dbReference type="NCBI Taxonomy" id="41844"/>
    <lineage>
        <taxon>Eukaryota</taxon>
        <taxon>Viridiplantae</taxon>
        <taxon>Streptophyta</taxon>
        <taxon>Embryophyta</taxon>
        <taxon>Marchantiophyta</taxon>
        <taxon>Marchantiopsida</taxon>
        <taxon>Marchantiidae</taxon>
        <taxon>Marchantiales</taxon>
        <taxon>Ricciaceae</taxon>
        <taxon>Riccia</taxon>
    </lineage>
</organism>
<dbReference type="Proteomes" id="UP001605036">
    <property type="component" value="Unassembled WGS sequence"/>
</dbReference>
<reference evidence="1 2" key="1">
    <citation type="submission" date="2024-09" db="EMBL/GenBank/DDBJ databases">
        <title>Chromosome-scale assembly of Riccia fluitans.</title>
        <authorList>
            <person name="Paukszto L."/>
            <person name="Sawicki J."/>
            <person name="Karawczyk K."/>
            <person name="Piernik-Szablinska J."/>
            <person name="Szczecinska M."/>
            <person name="Mazdziarz M."/>
        </authorList>
    </citation>
    <scope>NUCLEOTIDE SEQUENCE [LARGE SCALE GENOMIC DNA]</scope>
    <source>
        <strain evidence="1">Rf_01</strain>
        <tissue evidence="1">Aerial parts of the thallus</tissue>
    </source>
</reference>
<comment type="caution">
    <text evidence="1">The sequence shown here is derived from an EMBL/GenBank/DDBJ whole genome shotgun (WGS) entry which is preliminary data.</text>
</comment>
<evidence type="ECO:0000313" key="1">
    <source>
        <dbReference type="EMBL" id="KAL2621360.1"/>
    </source>
</evidence>
<protein>
    <submittedName>
        <fullName evidence="1">Uncharacterized protein</fullName>
    </submittedName>
</protein>
<gene>
    <name evidence="1" type="ORF">R1flu_001565</name>
</gene>
<accession>A0ABD1Y3M5</accession>
<sequence>MCSSGFVRRREYPLYADWIRVAAVSSLKVLFGFFVPSGRTTGTECVAASLLNVTGIVTVCLSIRLELALANGEEGEDGEVEAEGLEIPVTSRSASDLRLVELVPVRISKPILVGLPESHSASHEDKSQFTSPITSHNLPIDGVPPAVFDHVPNLSPLLFLNYFVDKSLMFPLKSLEGPSDPFFPCFGTSDCSRFLQLSELGETSHPAIRPESGLSWCTQPSGGRRSIEINNSRDSSYFEICVI</sequence>